<gene>
    <name evidence="1" type="ORF">E2C01_090031</name>
</gene>
<evidence type="ECO:0000313" key="1">
    <source>
        <dbReference type="EMBL" id="MPC94844.1"/>
    </source>
</evidence>
<sequence>MTVMIRGPDVSRPDKVTGRRAAISHSHHQLQADKCHPNGPNREIQGPGVAVVVAVVVEVCWWWWCCDGNGGAICVTLTPPTPPAGHRHLRLIVLLSSSNFSPLFPCHSGVGVSRSGSTLTRALHLAWRGLAEPLPVAGRQVFLTDAAENIM</sequence>
<reference evidence="1 2" key="1">
    <citation type="submission" date="2019-05" db="EMBL/GenBank/DDBJ databases">
        <title>Another draft genome of Portunus trituberculatus and its Hox gene families provides insights of decapod evolution.</title>
        <authorList>
            <person name="Jeong J.-H."/>
            <person name="Song I."/>
            <person name="Kim S."/>
            <person name="Choi T."/>
            <person name="Kim D."/>
            <person name="Ryu S."/>
            <person name="Kim W."/>
        </authorList>
    </citation>
    <scope>NUCLEOTIDE SEQUENCE [LARGE SCALE GENOMIC DNA]</scope>
    <source>
        <tissue evidence="1">Muscle</tissue>
    </source>
</reference>
<evidence type="ECO:0000313" key="2">
    <source>
        <dbReference type="Proteomes" id="UP000324222"/>
    </source>
</evidence>
<organism evidence="1 2">
    <name type="scientific">Portunus trituberculatus</name>
    <name type="common">Swimming crab</name>
    <name type="synonym">Neptunus trituberculatus</name>
    <dbReference type="NCBI Taxonomy" id="210409"/>
    <lineage>
        <taxon>Eukaryota</taxon>
        <taxon>Metazoa</taxon>
        <taxon>Ecdysozoa</taxon>
        <taxon>Arthropoda</taxon>
        <taxon>Crustacea</taxon>
        <taxon>Multicrustacea</taxon>
        <taxon>Malacostraca</taxon>
        <taxon>Eumalacostraca</taxon>
        <taxon>Eucarida</taxon>
        <taxon>Decapoda</taxon>
        <taxon>Pleocyemata</taxon>
        <taxon>Brachyura</taxon>
        <taxon>Eubrachyura</taxon>
        <taxon>Portunoidea</taxon>
        <taxon>Portunidae</taxon>
        <taxon>Portuninae</taxon>
        <taxon>Portunus</taxon>
    </lineage>
</organism>
<dbReference type="AlphaFoldDB" id="A0A5B7JR65"/>
<dbReference type="EMBL" id="VSRR010100036">
    <property type="protein sequence ID" value="MPC94844.1"/>
    <property type="molecule type" value="Genomic_DNA"/>
</dbReference>
<comment type="caution">
    <text evidence="1">The sequence shown here is derived from an EMBL/GenBank/DDBJ whole genome shotgun (WGS) entry which is preliminary data.</text>
</comment>
<dbReference type="Proteomes" id="UP000324222">
    <property type="component" value="Unassembled WGS sequence"/>
</dbReference>
<proteinExistence type="predicted"/>
<accession>A0A5B7JR65</accession>
<name>A0A5B7JR65_PORTR</name>
<protein>
    <submittedName>
        <fullName evidence="1">Uncharacterized protein</fullName>
    </submittedName>
</protein>
<keyword evidence="2" id="KW-1185">Reference proteome</keyword>